<dbReference type="EMBL" id="NBCO01000011">
    <property type="protein sequence ID" value="ORC89712.1"/>
    <property type="molecule type" value="Genomic_DNA"/>
</dbReference>
<dbReference type="GO" id="GO:0005509">
    <property type="term" value="F:calcium ion binding"/>
    <property type="evidence" value="ECO:0007669"/>
    <property type="project" value="InterPro"/>
</dbReference>
<reference evidence="4 5" key="1">
    <citation type="submission" date="2017-03" db="EMBL/GenBank/DDBJ databases">
        <title>An alternative strategy for trypanosome survival in the mammalian bloodstream revealed through genome and transcriptome analysis of the ubiquitous bovine parasite Trypanosoma (Megatrypanum) theileri.</title>
        <authorList>
            <person name="Kelly S."/>
            <person name="Ivens A."/>
            <person name="Mott A."/>
            <person name="O'Neill E."/>
            <person name="Emms D."/>
            <person name="Macleod O."/>
            <person name="Voorheis P."/>
            <person name="Matthews J."/>
            <person name="Matthews K."/>
            <person name="Carrington M."/>
        </authorList>
    </citation>
    <scope>NUCLEOTIDE SEQUENCE [LARGE SCALE GENOMIC DNA]</scope>
    <source>
        <strain evidence="4">Edinburgh</strain>
    </source>
</reference>
<evidence type="ECO:0000256" key="1">
    <source>
        <dbReference type="ARBA" id="ARBA00022837"/>
    </source>
</evidence>
<dbReference type="PROSITE" id="PS50222">
    <property type="entry name" value="EF_HAND_2"/>
    <property type="match status" value="1"/>
</dbReference>
<dbReference type="RefSeq" id="XP_028883778.1">
    <property type="nucleotide sequence ID" value="XM_029024955.1"/>
</dbReference>
<feature type="transmembrane region" description="Helical" evidence="2">
    <location>
        <begin position="124"/>
        <end position="142"/>
    </location>
</feature>
<feature type="transmembrane region" description="Helical" evidence="2">
    <location>
        <begin position="154"/>
        <end position="171"/>
    </location>
</feature>
<gene>
    <name evidence="4" type="ORF">TM35_000112460</name>
</gene>
<dbReference type="Proteomes" id="UP000192257">
    <property type="component" value="Unassembled WGS sequence"/>
</dbReference>
<proteinExistence type="predicted"/>
<dbReference type="VEuPathDB" id="TriTrypDB:TM35_000112460"/>
<sequence length="247" mass="27653">MAPTNAQSQSSQSPESFQDQRLNTKDLENALDLALTLGKPRNEDNTFKVFEYLFDARDALFNLLNSNQEFQKFASSELGNRVYAQVLKALDADGDGRLTPRDFQILYDRDLKNMLRRNESTLNAVLPLAGQCAFGFTVGYFAGRLAYRLYRSKFIIISTSVVAYSALQYLAQKNFVNQKVLEKAFQEKLKELADVNGDGVLDKNDIEFLVQNRLRYVTTKLGPGGIAPGAVGYATLGLGLLRGMRRI</sequence>
<feature type="domain" description="EF-hand" evidence="3">
    <location>
        <begin position="78"/>
        <end position="113"/>
    </location>
</feature>
<keyword evidence="1" id="KW-0106">Calcium</keyword>
<dbReference type="PROSITE" id="PS00018">
    <property type="entry name" value="EF_HAND_1"/>
    <property type="match status" value="2"/>
</dbReference>
<dbReference type="InterPro" id="IPR018247">
    <property type="entry name" value="EF_Hand_1_Ca_BS"/>
</dbReference>
<feature type="transmembrane region" description="Helical" evidence="2">
    <location>
        <begin position="221"/>
        <end position="241"/>
    </location>
</feature>
<accession>A0A1X0NYF7</accession>
<evidence type="ECO:0000259" key="3">
    <source>
        <dbReference type="PROSITE" id="PS50222"/>
    </source>
</evidence>
<dbReference type="GeneID" id="39984735"/>
<dbReference type="InterPro" id="IPR002048">
    <property type="entry name" value="EF_hand_dom"/>
</dbReference>
<dbReference type="Pfam" id="PF13202">
    <property type="entry name" value="EF-hand_5"/>
    <property type="match status" value="1"/>
</dbReference>
<dbReference type="Gene3D" id="1.10.238.10">
    <property type="entry name" value="EF-hand"/>
    <property type="match status" value="1"/>
</dbReference>
<name>A0A1X0NYF7_9TRYP</name>
<keyword evidence="5" id="KW-1185">Reference proteome</keyword>
<dbReference type="OrthoDB" id="264061at2759"/>
<keyword evidence="2" id="KW-0472">Membrane</keyword>
<evidence type="ECO:0000313" key="4">
    <source>
        <dbReference type="EMBL" id="ORC89712.1"/>
    </source>
</evidence>
<comment type="caution">
    <text evidence="4">The sequence shown here is derived from an EMBL/GenBank/DDBJ whole genome shotgun (WGS) entry which is preliminary data.</text>
</comment>
<keyword evidence="2" id="KW-1133">Transmembrane helix</keyword>
<dbReference type="SUPFAM" id="SSF47473">
    <property type="entry name" value="EF-hand"/>
    <property type="match status" value="1"/>
</dbReference>
<dbReference type="InterPro" id="IPR011992">
    <property type="entry name" value="EF-hand-dom_pair"/>
</dbReference>
<protein>
    <recommendedName>
        <fullName evidence="3">EF-hand domain-containing protein</fullName>
    </recommendedName>
</protein>
<keyword evidence="2" id="KW-0812">Transmembrane</keyword>
<evidence type="ECO:0000313" key="5">
    <source>
        <dbReference type="Proteomes" id="UP000192257"/>
    </source>
</evidence>
<evidence type="ECO:0000256" key="2">
    <source>
        <dbReference type="SAM" id="Phobius"/>
    </source>
</evidence>
<organism evidence="4 5">
    <name type="scientific">Trypanosoma theileri</name>
    <dbReference type="NCBI Taxonomy" id="67003"/>
    <lineage>
        <taxon>Eukaryota</taxon>
        <taxon>Discoba</taxon>
        <taxon>Euglenozoa</taxon>
        <taxon>Kinetoplastea</taxon>
        <taxon>Metakinetoplastina</taxon>
        <taxon>Trypanosomatida</taxon>
        <taxon>Trypanosomatidae</taxon>
        <taxon>Trypanosoma</taxon>
    </lineage>
</organism>
<dbReference type="AlphaFoldDB" id="A0A1X0NYF7"/>